<proteinExistence type="inferred from homology"/>
<dbReference type="InterPro" id="IPR042491">
    <property type="entry name" value="Vps35_C"/>
</dbReference>
<dbReference type="PANTHER" id="PTHR11099">
    <property type="entry name" value="VACUOLAR SORTING PROTEIN 35"/>
    <property type="match status" value="1"/>
</dbReference>
<dbReference type="Gene3D" id="1.25.40.660">
    <property type="entry name" value="Vacuolar protein sorting-associated protein 35, helical subcomplex Vps35-C"/>
    <property type="match status" value="2"/>
</dbReference>
<comment type="function">
    <text evidence="6">Plays a role in vesicular protein sorting.</text>
</comment>
<dbReference type="GO" id="GO:0005770">
    <property type="term" value="C:late endosome"/>
    <property type="evidence" value="ECO:0007669"/>
    <property type="project" value="TreeGrafter"/>
</dbReference>
<sequence>MRDLVEMCRGVQHPIRGLFLRSYLLHALRSDLLPDCEDQVPYGIVSQESHDGTSPESQQNFSTGTGEVDDTAPVSRTLAPVSAEGTITDSVTFLLLNFAEMNKLWVRMQHQGHSREREQREQERRELRLLVGTNLNRLSQLEAIDVNRYKTQVLPPLLEQLIECRDVIAQEYLMDVIIQQVLPPLLEQLIECRDVIAQEYLMDVIIQVFPDEFHLATLPLLLRTCGHLQCGVKLRQIVCSLIERLSQYVLNEMNSGRELVIPMIPDDVFPMSSTNGLDSPNDNSQNDKTLSGTMNNGTEPELKLPNQPWNLFTMFFHEVGRLLCARITVSELNSDPASVKSRHAVLSSVAANGLPPEDIPGIYTALVYLAMLLYPESSPALVDACLTATAGALARLGIAQVSPVSPLSRELLRLLHLPLGGSTPHVGTNMTHIGVGSVPNAPLGALGEFRIVLSMPGFRRLVSLLDQETTQWRLACNLLSGALEREQRQYQVRESLTRESAGATLSSRLTTEVDLDGLFDLIDGLLVADASSAEDPEEFVEAQSLVASVLHLIGPEPRADPSLCLTLFTKTQQRLAQAGPAIVRFNFPSLVFEGLQLLRAFTEVDSNRPNWDADVCRTVEFIHRCLTMLVASEAPEVALRLFLKSALTIDQVEFSKRESMAYEFVSQGLQLLRAFTEVDSNRPNWDADVCRTVEFIHRCLTMLVASEAPEVALRLFLKSALTIDQVEFSKRESMAYEFVSQALTLYEEGVSEARAQIDAIALITSTLCQMRCFGDEDRRTLHTQCTRAAAHLLRKHDQSRAVAATAHLYWPVPALDRTGTKPSVLISVTDKSEQQFVVPNQSEDISAERLNTVTDERLNDWITSIRDLIKDLPQSTTTDQILTHFRNTLSFMNEFHSNAMTESVDSTDRDAVAKLFASVNLSC</sequence>
<evidence type="ECO:0000313" key="9">
    <source>
        <dbReference type="Proteomes" id="UP000728185"/>
    </source>
</evidence>
<dbReference type="PANTHER" id="PTHR11099:SF0">
    <property type="entry name" value="VACUOLAR PROTEIN SORTING-ASSOCIATED PROTEIN 35"/>
    <property type="match status" value="1"/>
</dbReference>
<accession>A0A8E0S3E5</accession>
<evidence type="ECO:0000256" key="3">
    <source>
        <dbReference type="ARBA" id="ARBA00022448"/>
    </source>
</evidence>
<dbReference type="EMBL" id="LUCM01001862">
    <property type="protein sequence ID" value="KAA0198247.1"/>
    <property type="molecule type" value="Genomic_DNA"/>
</dbReference>
<dbReference type="Pfam" id="PF03635">
    <property type="entry name" value="Vps35"/>
    <property type="match status" value="2"/>
</dbReference>
<dbReference type="AlphaFoldDB" id="A0A8E0S3E5"/>
<feature type="compositionally biased region" description="Polar residues" evidence="7">
    <location>
        <begin position="54"/>
        <end position="65"/>
    </location>
</feature>
<name>A0A8E0S3E5_9TREM</name>
<dbReference type="GO" id="GO:0030906">
    <property type="term" value="C:retromer, cargo-selective complex"/>
    <property type="evidence" value="ECO:0007669"/>
    <property type="project" value="InterPro"/>
</dbReference>
<organism evidence="8 9">
    <name type="scientific">Fasciolopsis buskii</name>
    <dbReference type="NCBI Taxonomy" id="27845"/>
    <lineage>
        <taxon>Eukaryota</taxon>
        <taxon>Metazoa</taxon>
        <taxon>Spiralia</taxon>
        <taxon>Lophotrochozoa</taxon>
        <taxon>Platyhelminthes</taxon>
        <taxon>Trematoda</taxon>
        <taxon>Digenea</taxon>
        <taxon>Plagiorchiida</taxon>
        <taxon>Echinostomata</taxon>
        <taxon>Echinostomatoidea</taxon>
        <taxon>Fasciolidae</taxon>
        <taxon>Fasciolopsis</taxon>
    </lineage>
</organism>
<keyword evidence="3 6" id="KW-0813">Transport</keyword>
<dbReference type="PIRSF" id="PIRSF009375">
    <property type="entry name" value="Retromer_Vps35"/>
    <property type="match status" value="1"/>
</dbReference>
<feature type="region of interest" description="Disordered" evidence="7">
    <location>
        <begin position="273"/>
        <end position="300"/>
    </location>
</feature>
<protein>
    <recommendedName>
        <fullName evidence="6">Vacuolar protein sorting-associated protein 35</fullName>
    </recommendedName>
</protein>
<evidence type="ECO:0000256" key="5">
    <source>
        <dbReference type="ARBA" id="ARBA00023136"/>
    </source>
</evidence>
<comment type="caution">
    <text evidence="8">The sequence shown here is derived from an EMBL/GenBank/DDBJ whole genome shotgun (WGS) entry which is preliminary data.</text>
</comment>
<dbReference type="GO" id="GO:0005829">
    <property type="term" value="C:cytosol"/>
    <property type="evidence" value="ECO:0007669"/>
    <property type="project" value="GOC"/>
</dbReference>
<keyword evidence="5" id="KW-0472">Membrane</keyword>
<feature type="region of interest" description="Disordered" evidence="7">
    <location>
        <begin position="46"/>
        <end position="72"/>
    </location>
</feature>
<dbReference type="GO" id="GO:0006886">
    <property type="term" value="P:intracellular protein transport"/>
    <property type="evidence" value="ECO:0007669"/>
    <property type="project" value="TreeGrafter"/>
</dbReference>
<comment type="similarity">
    <text evidence="2 6">Belongs to the VPS35 family.</text>
</comment>
<dbReference type="OrthoDB" id="10258141at2759"/>
<feature type="compositionally biased region" description="Polar residues" evidence="7">
    <location>
        <begin position="273"/>
        <end position="298"/>
    </location>
</feature>
<gene>
    <name evidence="8" type="ORF">FBUS_03978</name>
</gene>
<evidence type="ECO:0000256" key="4">
    <source>
        <dbReference type="ARBA" id="ARBA00022927"/>
    </source>
</evidence>
<dbReference type="Proteomes" id="UP000728185">
    <property type="component" value="Unassembled WGS sequence"/>
</dbReference>
<dbReference type="GO" id="GO:0042147">
    <property type="term" value="P:retrograde transport, endosome to Golgi"/>
    <property type="evidence" value="ECO:0007669"/>
    <property type="project" value="InterPro"/>
</dbReference>
<evidence type="ECO:0000256" key="6">
    <source>
        <dbReference type="PIRNR" id="PIRNR009375"/>
    </source>
</evidence>
<evidence type="ECO:0000256" key="1">
    <source>
        <dbReference type="ARBA" id="ARBA00004170"/>
    </source>
</evidence>
<evidence type="ECO:0000313" key="8">
    <source>
        <dbReference type="EMBL" id="KAA0198247.1"/>
    </source>
</evidence>
<comment type="subcellular location">
    <subcellularLocation>
        <location evidence="1">Membrane</location>
        <topology evidence="1">Peripheral membrane protein</topology>
    </subcellularLocation>
</comment>
<dbReference type="InterPro" id="IPR005378">
    <property type="entry name" value="Vps35"/>
</dbReference>
<reference evidence="8" key="1">
    <citation type="submission" date="2019-05" db="EMBL/GenBank/DDBJ databases">
        <title>Annotation for the trematode Fasciolopsis buski.</title>
        <authorList>
            <person name="Choi Y.-J."/>
        </authorList>
    </citation>
    <scope>NUCLEOTIDE SEQUENCE</scope>
    <source>
        <strain evidence="8">HT</strain>
        <tissue evidence="8">Whole worm</tissue>
    </source>
</reference>
<keyword evidence="4 6" id="KW-0653">Protein transport</keyword>
<keyword evidence="9" id="KW-1185">Reference proteome</keyword>
<evidence type="ECO:0000256" key="2">
    <source>
        <dbReference type="ARBA" id="ARBA00006536"/>
    </source>
</evidence>
<evidence type="ECO:0000256" key="7">
    <source>
        <dbReference type="SAM" id="MobiDB-lite"/>
    </source>
</evidence>